<organism evidence="3 4">
    <name type="scientific">Glycomyces rhizosphaerae</name>
    <dbReference type="NCBI Taxonomy" id="2054422"/>
    <lineage>
        <taxon>Bacteria</taxon>
        <taxon>Bacillati</taxon>
        <taxon>Actinomycetota</taxon>
        <taxon>Actinomycetes</taxon>
        <taxon>Glycomycetales</taxon>
        <taxon>Glycomycetaceae</taxon>
        <taxon>Glycomyces</taxon>
    </lineage>
</organism>
<dbReference type="RefSeq" id="WP_387978434.1">
    <property type="nucleotide sequence ID" value="NZ_JBHRWO010000019.1"/>
</dbReference>
<feature type="region of interest" description="Disordered" evidence="1">
    <location>
        <begin position="120"/>
        <end position="160"/>
    </location>
</feature>
<dbReference type="PROSITE" id="PS51257">
    <property type="entry name" value="PROKAR_LIPOPROTEIN"/>
    <property type="match status" value="1"/>
</dbReference>
<evidence type="ECO:0000256" key="1">
    <source>
        <dbReference type="SAM" id="MobiDB-lite"/>
    </source>
</evidence>
<feature type="signal peptide" evidence="2">
    <location>
        <begin position="1"/>
        <end position="31"/>
    </location>
</feature>
<comment type="caution">
    <text evidence="3">The sequence shown here is derived from an EMBL/GenBank/DDBJ whole genome shotgun (WGS) entry which is preliminary data.</text>
</comment>
<keyword evidence="2" id="KW-0732">Signal</keyword>
<feature type="compositionally biased region" description="Acidic residues" evidence="1">
    <location>
        <begin position="132"/>
        <end position="145"/>
    </location>
</feature>
<dbReference type="EMBL" id="JBHRWO010000019">
    <property type="protein sequence ID" value="MFC3494577.1"/>
    <property type="molecule type" value="Genomic_DNA"/>
</dbReference>
<reference evidence="4" key="1">
    <citation type="journal article" date="2019" name="Int. J. Syst. Evol. Microbiol.">
        <title>The Global Catalogue of Microorganisms (GCM) 10K type strain sequencing project: providing services to taxonomists for standard genome sequencing and annotation.</title>
        <authorList>
            <consortium name="The Broad Institute Genomics Platform"/>
            <consortium name="The Broad Institute Genome Sequencing Center for Infectious Disease"/>
            <person name="Wu L."/>
            <person name="Ma J."/>
        </authorList>
    </citation>
    <scope>NUCLEOTIDE SEQUENCE [LARGE SCALE GENOMIC DNA]</scope>
    <source>
        <strain evidence="4">CGMCC 4.7396</strain>
    </source>
</reference>
<evidence type="ECO:0000256" key="2">
    <source>
        <dbReference type="SAM" id="SignalP"/>
    </source>
</evidence>
<accession>A0ABV7Q177</accession>
<evidence type="ECO:0000313" key="4">
    <source>
        <dbReference type="Proteomes" id="UP001595712"/>
    </source>
</evidence>
<gene>
    <name evidence="3" type="ORF">ACFO8M_19000</name>
</gene>
<sequence>MVRGISTAITVRRAAAIAIAGAAATALSACGAGLETQTDEKQSAIAGVNIDEGTIALRDLQVEFDSAEGYAVGDDAALRLWIGNEGDAEVSLTGIDLVDENGEPTEDLGTVTYLDPVAQAEEAAEAARESPEETASEEVDAEDAESSAPAEEATEAPEGEALEGEADFAPIAIAPAGYVRLDQGVSAGTYFLIENLQVELVSGATIDVLFHFSDGTEVPASLPVGQALEPDEREYYEPEEAAEGH</sequence>
<feature type="chain" id="PRO_5045848727" description="Copper chaperone PCu(A)C" evidence="2">
    <location>
        <begin position="32"/>
        <end position="245"/>
    </location>
</feature>
<dbReference type="Proteomes" id="UP001595712">
    <property type="component" value="Unassembled WGS sequence"/>
</dbReference>
<evidence type="ECO:0000313" key="3">
    <source>
        <dbReference type="EMBL" id="MFC3494577.1"/>
    </source>
</evidence>
<name>A0ABV7Q177_9ACTN</name>
<protein>
    <recommendedName>
        <fullName evidence="5">Copper chaperone PCu(A)C</fullName>
    </recommendedName>
</protein>
<proteinExistence type="predicted"/>
<keyword evidence="4" id="KW-1185">Reference proteome</keyword>
<evidence type="ECO:0008006" key="5">
    <source>
        <dbReference type="Google" id="ProtNLM"/>
    </source>
</evidence>